<evidence type="ECO:0000256" key="2">
    <source>
        <dbReference type="ARBA" id="ARBA00008821"/>
    </source>
</evidence>
<dbReference type="InterPro" id="IPR017588">
    <property type="entry name" value="UacT-like"/>
</dbReference>
<evidence type="ECO:0000256" key="5">
    <source>
        <dbReference type="ARBA" id="ARBA00022692"/>
    </source>
</evidence>
<reference evidence="9 10" key="1">
    <citation type="submission" date="2016-08" db="EMBL/GenBank/DDBJ databases">
        <title>Complete genome sequence of Streptomyces agglomeratus strain 6-3-2, a novel anti-MRSA actinomycete isolated from Wuli of Tebit, China.</title>
        <authorList>
            <person name="Chen X."/>
        </authorList>
    </citation>
    <scope>NUCLEOTIDE SEQUENCE [LARGE SCALE GENOMIC DNA]</scope>
    <source>
        <strain evidence="9 10">6-3-2</strain>
    </source>
</reference>
<dbReference type="STRING" id="285458.BGM19_36940"/>
<keyword evidence="3" id="KW-0813">Transport</keyword>
<evidence type="ECO:0000256" key="4">
    <source>
        <dbReference type="ARBA" id="ARBA00022475"/>
    </source>
</evidence>
<protein>
    <submittedName>
        <fullName evidence="9">Uracil permease</fullName>
    </submittedName>
</protein>
<feature type="transmembrane region" description="Helical" evidence="8">
    <location>
        <begin position="211"/>
        <end position="227"/>
    </location>
</feature>
<evidence type="ECO:0000256" key="3">
    <source>
        <dbReference type="ARBA" id="ARBA00022448"/>
    </source>
</evidence>
<feature type="transmembrane region" description="Helical" evidence="8">
    <location>
        <begin position="363"/>
        <end position="383"/>
    </location>
</feature>
<feature type="transmembrane region" description="Helical" evidence="8">
    <location>
        <begin position="247"/>
        <end position="268"/>
    </location>
</feature>
<comment type="similarity">
    <text evidence="2">Belongs to the nucleobase:cation symporter-2 (NCS2) (TC 2.A.40) family.</text>
</comment>
<proteinExistence type="inferred from homology"/>
<dbReference type="Proteomes" id="UP000095759">
    <property type="component" value="Unassembled WGS sequence"/>
</dbReference>
<keyword evidence="7 8" id="KW-0472">Membrane</keyword>
<dbReference type="NCBIfam" id="TIGR03173">
    <property type="entry name" value="pbuX"/>
    <property type="match status" value="1"/>
</dbReference>
<organism evidence="9 10">
    <name type="scientific">Streptomyces agglomeratus</name>
    <dbReference type="NCBI Taxonomy" id="285458"/>
    <lineage>
        <taxon>Bacteria</taxon>
        <taxon>Bacillati</taxon>
        <taxon>Actinomycetota</taxon>
        <taxon>Actinomycetes</taxon>
        <taxon>Kitasatosporales</taxon>
        <taxon>Streptomycetaceae</taxon>
        <taxon>Streptomyces</taxon>
    </lineage>
</organism>
<dbReference type="RefSeq" id="WP_069931732.1">
    <property type="nucleotide sequence ID" value="NZ_MEHI01000008.1"/>
</dbReference>
<feature type="transmembrane region" description="Helical" evidence="8">
    <location>
        <begin position="120"/>
        <end position="138"/>
    </location>
</feature>
<evidence type="ECO:0000256" key="7">
    <source>
        <dbReference type="ARBA" id="ARBA00023136"/>
    </source>
</evidence>
<dbReference type="EMBL" id="MEHJ01000002">
    <property type="protein sequence ID" value="OEJ21212.1"/>
    <property type="molecule type" value="Genomic_DNA"/>
</dbReference>
<gene>
    <name evidence="9" type="ORF">AS594_36870</name>
</gene>
<dbReference type="OrthoDB" id="9805749at2"/>
<dbReference type="NCBIfam" id="TIGR00801">
    <property type="entry name" value="ncs2"/>
    <property type="match status" value="1"/>
</dbReference>
<keyword evidence="4" id="KW-1003">Cell membrane</keyword>
<dbReference type="PANTHER" id="PTHR42810:SF4">
    <property type="entry name" value="URIC ACID TRANSPORTER UACT"/>
    <property type="match status" value="1"/>
</dbReference>
<comment type="subcellular location">
    <subcellularLocation>
        <location evidence="1">Cell membrane</location>
        <topology evidence="1">Multi-pass membrane protein</topology>
    </subcellularLocation>
</comment>
<dbReference type="PANTHER" id="PTHR42810">
    <property type="entry name" value="PURINE PERMEASE C1399.01C-RELATED"/>
    <property type="match status" value="1"/>
</dbReference>
<feature type="transmembrane region" description="Helical" evidence="8">
    <location>
        <begin position="395"/>
        <end position="414"/>
    </location>
</feature>
<evidence type="ECO:0000313" key="9">
    <source>
        <dbReference type="EMBL" id="OEJ21212.1"/>
    </source>
</evidence>
<dbReference type="NCBIfam" id="NF037981">
    <property type="entry name" value="NCS2_1"/>
    <property type="match status" value="1"/>
</dbReference>
<feature type="transmembrane region" description="Helical" evidence="8">
    <location>
        <begin position="186"/>
        <end position="204"/>
    </location>
</feature>
<dbReference type="GO" id="GO:0005886">
    <property type="term" value="C:plasma membrane"/>
    <property type="evidence" value="ECO:0007669"/>
    <property type="project" value="UniProtKB-SubCell"/>
</dbReference>
<keyword evidence="6 8" id="KW-1133">Transmembrane helix</keyword>
<name>A0A1E5NY16_9ACTN</name>
<comment type="caution">
    <text evidence="9">The sequence shown here is derived from an EMBL/GenBank/DDBJ whole genome shotgun (WGS) entry which is preliminary data.</text>
</comment>
<feature type="transmembrane region" description="Helical" evidence="8">
    <location>
        <begin position="50"/>
        <end position="73"/>
    </location>
</feature>
<feature type="transmembrane region" description="Helical" evidence="8">
    <location>
        <begin position="85"/>
        <end position="108"/>
    </location>
</feature>
<evidence type="ECO:0000256" key="8">
    <source>
        <dbReference type="SAM" id="Phobius"/>
    </source>
</evidence>
<dbReference type="InterPro" id="IPR006042">
    <property type="entry name" value="Xan_ur_permease"/>
</dbReference>
<dbReference type="AlphaFoldDB" id="A0A1E5NY16"/>
<dbReference type="Pfam" id="PF00860">
    <property type="entry name" value="Xan_ur_permease"/>
    <property type="match status" value="1"/>
</dbReference>
<evidence type="ECO:0000256" key="6">
    <source>
        <dbReference type="ARBA" id="ARBA00022989"/>
    </source>
</evidence>
<accession>A0A1E5NY16</accession>
<feature type="transmembrane region" description="Helical" evidence="8">
    <location>
        <begin position="420"/>
        <end position="443"/>
    </location>
</feature>
<evidence type="ECO:0000313" key="10">
    <source>
        <dbReference type="Proteomes" id="UP000095759"/>
    </source>
</evidence>
<keyword evidence="5 8" id="KW-0812">Transmembrane</keyword>
<dbReference type="GO" id="GO:0042907">
    <property type="term" value="F:xanthine transmembrane transporter activity"/>
    <property type="evidence" value="ECO:0007669"/>
    <property type="project" value="TreeGrafter"/>
</dbReference>
<dbReference type="InterPro" id="IPR006043">
    <property type="entry name" value="NCS2"/>
</dbReference>
<feature type="transmembrane region" description="Helical" evidence="8">
    <location>
        <begin position="334"/>
        <end position="357"/>
    </location>
</feature>
<sequence>MRSPALFTHDRTAPSLPAHPADEVLPMRRMIPAALQHVASMYAGIAAPPLIIGGAIGLTAAQLTVLLAASLLVAGLATVAQTLRLWGVGAGLPVTNGVSFAVVSPVLAASVSQGKATLPLVFGATLVAGAVCFLLAPAFCRLVRFFPPVVSGSVITLVGLSLLPVAGDWARGGDPQSSGYGSPSNLALAAGTLAFILLLHRLLSGRFLQRVAILLGLIAGTAAAVPMDKVDFHHLSQAPLFALPDPFAFGAPQFEAPVIATMLVVMLVSMTESTASLIAVGSVVDRPVDDRVIAGSLRAQGLGTALGGALGAFVSCAYAQNVGLVAISRIRSRYAVTLCGAILVLMGLVPVLGSLVALVPLPVLGGAGVVFFGSITVAGIRTLAKASLATGHNGIIVSVALAFGLFPVASADFYDRLPAPITMVLGSGITAGCLVAVLLNLLLNHFGRGSEANESHIPTAQVNAFDGIDSQTHLPPGSARQPR</sequence>
<evidence type="ECO:0000256" key="1">
    <source>
        <dbReference type="ARBA" id="ARBA00004651"/>
    </source>
</evidence>
<feature type="transmembrane region" description="Helical" evidence="8">
    <location>
        <begin position="145"/>
        <end position="166"/>
    </location>
</feature>
<keyword evidence="10" id="KW-1185">Reference proteome</keyword>